<name>A0A4Z1HVC9_9HELO</name>
<dbReference type="EMBL" id="PQXJ01000309">
    <property type="protein sequence ID" value="TGO52931.1"/>
    <property type="molecule type" value="Genomic_DNA"/>
</dbReference>
<protein>
    <submittedName>
        <fullName evidence="1">Uncharacterized protein</fullName>
    </submittedName>
</protein>
<proteinExistence type="predicted"/>
<evidence type="ECO:0000313" key="1">
    <source>
        <dbReference type="EMBL" id="TGO52931.1"/>
    </source>
</evidence>
<reference evidence="1 2" key="1">
    <citation type="submission" date="2017-12" db="EMBL/GenBank/DDBJ databases">
        <title>Comparative genomics of Botrytis spp.</title>
        <authorList>
            <person name="Valero-Jimenez C.A."/>
            <person name="Tapia P."/>
            <person name="Veloso J."/>
            <person name="Silva-Moreno E."/>
            <person name="Staats M."/>
            <person name="Valdes J.H."/>
            <person name="Van Kan J.A.L."/>
        </authorList>
    </citation>
    <scope>NUCLEOTIDE SEQUENCE [LARGE SCALE GENOMIC DNA]</scope>
    <source>
        <strain evidence="1 2">MUCL2120</strain>
    </source>
</reference>
<keyword evidence="2" id="KW-1185">Reference proteome</keyword>
<dbReference type="AlphaFoldDB" id="A0A4Z1HVC9"/>
<accession>A0A4Z1HVC9</accession>
<sequence length="97" mass="11004">MLLELWFAEPIESRQISSDLVNGVPNSSTDLIVAERWVKENGNLENMPAGYFQAVSSCVSFVFQPMPSGNPDFREAIWRNVVVSLEKELETWKNGRT</sequence>
<gene>
    <name evidence="1" type="ORF">BOTNAR_0309g00140</name>
</gene>
<evidence type="ECO:0000313" key="2">
    <source>
        <dbReference type="Proteomes" id="UP000297452"/>
    </source>
</evidence>
<dbReference type="Proteomes" id="UP000297452">
    <property type="component" value="Unassembled WGS sequence"/>
</dbReference>
<dbReference type="OrthoDB" id="3565018at2759"/>
<comment type="caution">
    <text evidence="1">The sequence shown here is derived from an EMBL/GenBank/DDBJ whole genome shotgun (WGS) entry which is preliminary data.</text>
</comment>
<organism evidence="1 2">
    <name type="scientific">Botryotinia narcissicola</name>
    <dbReference type="NCBI Taxonomy" id="278944"/>
    <lineage>
        <taxon>Eukaryota</taxon>
        <taxon>Fungi</taxon>
        <taxon>Dikarya</taxon>
        <taxon>Ascomycota</taxon>
        <taxon>Pezizomycotina</taxon>
        <taxon>Leotiomycetes</taxon>
        <taxon>Helotiales</taxon>
        <taxon>Sclerotiniaceae</taxon>
        <taxon>Botryotinia</taxon>
    </lineage>
</organism>